<evidence type="ECO:0008006" key="3">
    <source>
        <dbReference type="Google" id="ProtNLM"/>
    </source>
</evidence>
<name>A0A841KE68_9HYPH</name>
<dbReference type="InterPro" id="IPR027417">
    <property type="entry name" value="P-loop_NTPase"/>
</dbReference>
<evidence type="ECO:0000313" key="2">
    <source>
        <dbReference type="Proteomes" id="UP000588017"/>
    </source>
</evidence>
<organism evidence="1 2">
    <name type="scientific">Chelatococcus composti</name>
    <dbReference type="NCBI Taxonomy" id="1743235"/>
    <lineage>
        <taxon>Bacteria</taxon>
        <taxon>Pseudomonadati</taxon>
        <taxon>Pseudomonadota</taxon>
        <taxon>Alphaproteobacteria</taxon>
        <taxon>Hyphomicrobiales</taxon>
        <taxon>Chelatococcaceae</taxon>
        <taxon>Chelatococcus</taxon>
    </lineage>
</organism>
<reference evidence="1 2" key="1">
    <citation type="submission" date="2020-08" db="EMBL/GenBank/DDBJ databases">
        <title>Genomic Encyclopedia of Type Strains, Phase IV (KMG-IV): sequencing the most valuable type-strain genomes for metagenomic binning, comparative biology and taxonomic classification.</title>
        <authorList>
            <person name="Goeker M."/>
        </authorList>
    </citation>
    <scope>NUCLEOTIDE SEQUENCE [LARGE SCALE GENOMIC DNA]</scope>
    <source>
        <strain evidence="1 2">DSM 101465</strain>
    </source>
</reference>
<proteinExistence type="predicted"/>
<gene>
    <name evidence="1" type="ORF">HNQ73_002881</name>
</gene>
<dbReference type="RefSeq" id="WP_183335556.1">
    <property type="nucleotide sequence ID" value="NZ_BMHX01000006.1"/>
</dbReference>
<dbReference type="Proteomes" id="UP000588017">
    <property type="component" value="Unassembled WGS sequence"/>
</dbReference>
<dbReference type="SUPFAM" id="SSF52540">
    <property type="entry name" value="P-loop containing nucleoside triphosphate hydrolases"/>
    <property type="match status" value="1"/>
</dbReference>
<keyword evidence="2" id="KW-1185">Reference proteome</keyword>
<accession>A0A841KE68</accession>
<protein>
    <recommendedName>
        <fullName evidence="3">CobQ/CobB/MinD/ParA nucleotide binding domain-containing protein</fullName>
    </recommendedName>
</protein>
<dbReference type="EMBL" id="JACHEH010000006">
    <property type="protein sequence ID" value="MBB6169244.1"/>
    <property type="molecule type" value="Genomic_DNA"/>
</dbReference>
<evidence type="ECO:0000313" key="1">
    <source>
        <dbReference type="EMBL" id="MBB6169244.1"/>
    </source>
</evidence>
<sequence length="246" mass="27235">MKHSVILVGADKGGVGKTTTCRGLLDYLIERNVLPRAFDTETPRGTLQRFHPDITEIVDLSQTAGQMRIIDTLARTDVKASVIDVRAGQMLRTLAALRDMGFLDAVAEKRFNFIVLHVLGPSIASLDEIAEAVPFTGDAQYFLVKNKVNDTTFFDWSPATAKAYFGKIRCAGEIVIPKLNEMAYEQVELAGTSFSSFVADRTRDGEEAGYSFVLRGYVRTWLRAVYAEFDRVQLADILTASPGKRS</sequence>
<comment type="caution">
    <text evidence="1">The sequence shown here is derived from an EMBL/GenBank/DDBJ whole genome shotgun (WGS) entry which is preliminary data.</text>
</comment>
<dbReference type="AlphaFoldDB" id="A0A841KE68"/>